<evidence type="ECO:0008006" key="3">
    <source>
        <dbReference type="Google" id="ProtNLM"/>
    </source>
</evidence>
<protein>
    <recommendedName>
        <fullName evidence="3">SGNH hydrolase-type esterase domain-containing protein</fullName>
    </recommendedName>
</protein>
<evidence type="ECO:0000313" key="2">
    <source>
        <dbReference type="Proteomes" id="UP001209878"/>
    </source>
</evidence>
<dbReference type="AlphaFoldDB" id="A0AAD9PGA7"/>
<dbReference type="Gene3D" id="3.40.50.1110">
    <property type="entry name" value="SGNH hydrolase"/>
    <property type="match status" value="1"/>
</dbReference>
<sequence>MAVTTLALILGDSHVCWLERFVSSSGIRFGTGSSFVGTDCHFFKFAGFRGGSVSSVRDDGAVDRLLDLQMPAIVVLCLGGNDVYGSPESVLTVGMRLYEYAQSLLARGVLHVVVCQIVRRQCVRRYSWEDGTQRVVDINEFLKAVCDNERLSFWYHRGFWQSQRNIFRGDGVHFNDLGNYKLWRSVKGAVFVALKRLGLGR</sequence>
<name>A0AAD9PGA7_RIDPI</name>
<proteinExistence type="predicted"/>
<comment type="caution">
    <text evidence="1">The sequence shown here is derived from an EMBL/GenBank/DDBJ whole genome shotgun (WGS) entry which is preliminary data.</text>
</comment>
<dbReference type="SUPFAM" id="SSF52266">
    <property type="entry name" value="SGNH hydrolase"/>
    <property type="match status" value="1"/>
</dbReference>
<dbReference type="CDD" id="cd00229">
    <property type="entry name" value="SGNH_hydrolase"/>
    <property type="match status" value="1"/>
</dbReference>
<evidence type="ECO:0000313" key="1">
    <source>
        <dbReference type="EMBL" id="KAK2194281.1"/>
    </source>
</evidence>
<reference evidence="1" key="1">
    <citation type="journal article" date="2023" name="Mol. Biol. Evol.">
        <title>Third-Generation Sequencing Reveals the Adaptive Role of the Epigenome in Three Deep-Sea Polychaetes.</title>
        <authorList>
            <person name="Perez M."/>
            <person name="Aroh O."/>
            <person name="Sun Y."/>
            <person name="Lan Y."/>
            <person name="Juniper S.K."/>
            <person name="Young C.R."/>
            <person name="Angers B."/>
            <person name="Qian P.Y."/>
        </authorList>
    </citation>
    <scope>NUCLEOTIDE SEQUENCE</scope>
    <source>
        <strain evidence="1">R07B-5</strain>
    </source>
</reference>
<keyword evidence="2" id="KW-1185">Reference proteome</keyword>
<dbReference type="Proteomes" id="UP001209878">
    <property type="component" value="Unassembled WGS sequence"/>
</dbReference>
<organism evidence="1 2">
    <name type="scientific">Ridgeia piscesae</name>
    <name type="common">Tubeworm</name>
    <dbReference type="NCBI Taxonomy" id="27915"/>
    <lineage>
        <taxon>Eukaryota</taxon>
        <taxon>Metazoa</taxon>
        <taxon>Spiralia</taxon>
        <taxon>Lophotrochozoa</taxon>
        <taxon>Annelida</taxon>
        <taxon>Polychaeta</taxon>
        <taxon>Sedentaria</taxon>
        <taxon>Canalipalpata</taxon>
        <taxon>Sabellida</taxon>
        <taxon>Siboglinidae</taxon>
        <taxon>Ridgeia</taxon>
    </lineage>
</organism>
<gene>
    <name evidence="1" type="ORF">NP493_1g12019</name>
</gene>
<dbReference type="EMBL" id="JAODUO010000001">
    <property type="protein sequence ID" value="KAK2194281.1"/>
    <property type="molecule type" value="Genomic_DNA"/>
</dbReference>
<dbReference type="InterPro" id="IPR036514">
    <property type="entry name" value="SGNH_hydro_sf"/>
</dbReference>
<accession>A0AAD9PGA7</accession>